<keyword evidence="2" id="KW-1185">Reference proteome</keyword>
<dbReference type="InterPro" id="IPR021795">
    <property type="entry name" value="DUF3363"/>
</dbReference>
<comment type="caution">
    <text evidence="1">The sequence shown here is derived from an EMBL/GenBank/DDBJ whole genome shotgun (WGS) entry which is preliminary data.</text>
</comment>
<protein>
    <recommendedName>
        <fullName evidence="3">DUF3363 domain-containing protein</fullName>
    </recommendedName>
</protein>
<proteinExistence type="predicted"/>
<organism evidence="1 2">
    <name type="scientific">Asticcacaulis endophyticus</name>
    <dbReference type="NCBI Taxonomy" id="1395890"/>
    <lineage>
        <taxon>Bacteria</taxon>
        <taxon>Pseudomonadati</taxon>
        <taxon>Pseudomonadota</taxon>
        <taxon>Alphaproteobacteria</taxon>
        <taxon>Caulobacterales</taxon>
        <taxon>Caulobacteraceae</taxon>
        <taxon>Asticcacaulis</taxon>
    </lineage>
</organism>
<gene>
    <name evidence="1" type="ORF">GCM10011273_15920</name>
</gene>
<reference evidence="1" key="1">
    <citation type="journal article" date="2014" name="Int. J. Syst. Evol. Microbiol.">
        <title>Complete genome sequence of Corynebacterium casei LMG S-19264T (=DSM 44701T), isolated from a smear-ripened cheese.</title>
        <authorList>
            <consortium name="US DOE Joint Genome Institute (JGI-PGF)"/>
            <person name="Walter F."/>
            <person name="Albersmeier A."/>
            <person name="Kalinowski J."/>
            <person name="Ruckert C."/>
        </authorList>
    </citation>
    <scope>NUCLEOTIDE SEQUENCE</scope>
    <source>
        <strain evidence="1">KCTC 32296</strain>
    </source>
</reference>
<dbReference type="AlphaFoldDB" id="A0A918USK7"/>
<accession>A0A918USK7</accession>
<dbReference type="Pfam" id="PF11843">
    <property type="entry name" value="DUF3363"/>
    <property type="match status" value="1"/>
</dbReference>
<reference evidence="1" key="2">
    <citation type="submission" date="2020-09" db="EMBL/GenBank/DDBJ databases">
        <authorList>
            <person name="Sun Q."/>
            <person name="Kim S."/>
        </authorList>
    </citation>
    <scope>NUCLEOTIDE SEQUENCE</scope>
    <source>
        <strain evidence="1">KCTC 32296</strain>
    </source>
</reference>
<evidence type="ECO:0000313" key="2">
    <source>
        <dbReference type="Proteomes" id="UP000662572"/>
    </source>
</evidence>
<dbReference type="EMBL" id="BMZB01000001">
    <property type="protein sequence ID" value="GGZ30457.1"/>
    <property type="molecule type" value="Genomic_DNA"/>
</dbReference>
<evidence type="ECO:0000313" key="1">
    <source>
        <dbReference type="EMBL" id="GGZ30457.1"/>
    </source>
</evidence>
<dbReference type="Proteomes" id="UP000662572">
    <property type="component" value="Unassembled WGS sequence"/>
</dbReference>
<evidence type="ECO:0008006" key="3">
    <source>
        <dbReference type="Google" id="ProtNLM"/>
    </source>
</evidence>
<sequence length="142" mass="16030">MKSVNTSSKVFGAQVTQALRARYNWMIEEGLFQSNGDGTFSYDRNLEKQLTDREKATEGQRLSQELGKPMGRIVRYENFEGKLTGSVTLSNGDKFAVVERARDFALVPWRPVLERHIGKQVGGISRGDNVSWSFGRDRGLSR</sequence>
<name>A0A918USK7_9CAUL</name>